<evidence type="ECO:0000313" key="1">
    <source>
        <dbReference type="EMBL" id="KAI8561215.1"/>
    </source>
</evidence>
<sequence>MESRRASPVSPPSPTTTTTTNGIILGKYKLGRLLGKGSFAKVYHAHHLTPTATPVNQAEPNRVLGSVAIKVIEKPKTPELASAMEPRILHEIHAMQRLKPHPNILKIHEVMATKSRIYLVMDLAPCGDLQTKLSRRGRFTEPTARRYFEQLISALHFCHQNGVAHRDIKPQNLLLDHQEKTLKISDFGLSALPDLHRTSSQILLRTACGTPAYAAPEVFRRGGVDGYDGAKADAWSCGVILFLFLSGYLPFDDSNLATMYKKICRREYQFPNWVSGRVKSIISQLLDPNPDTRMSVEALMGHVWFRKSMSLPVNFKTEPFAGSKVGKTTSMNAFDIISMSSGLDLSGLFEKTGCGERERRFTAKGSVEVVEERVEEVGGRLGYSVERDLGKGGRGSGLLLKGRLVLVFEILVVATELVMVVVKVVEGGGGVEVEVEGVHWEELRVGFEDLALSWHNDGN</sequence>
<dbReference type="EMBL" id="CM046391">
    <property type="protein sequence ID" value="KAI8561215.1"/>
    <property type="molecule type" value="Genomic_DNA"/>
</dbReference>
<dbReference type="Proteomes" id="UP001062846">
    <property type="component" value="Chromosome 4"/>
</dbReference>
<evidence type="ECO:0000313" key="2">
    <source>
        <dbReference type="Proteomes" id="UP001062846"/>
    </source>
</evidence>
<name>A0ACC0P6J1_RHOML</name>
<accession>A0ACC0P6J1</accession>
<protein>
    <submittedName>
        <fullName evidence="1">Uncharacterized protein</fullName>
    </submittedName>
</protein>
<comment type="caution">
    <text evidence="1">The sequence shown here is derived from an EMBL/GenBank/DDBJ whole genome shotgun (WGS) entry which is preliminary data.</text>
</comment>
<reference evidence="1" key="1">
    <citation type="submission" date="2022-02" db="EMBL/GenBank/DDBJ databases">
        <title>Plant Genome Project.</title>
        <authorList>
            <person name="Zhang R.-G."/>
        </authorList>
    </citation>
    <scope>NUCLEOTIDE SEQUENCE</scope>
    <source>
        <strain evidence="1">AT1</strain>
    </source>
</reference>
<organism evidence="1 2">
    <name type="scientific">Rhododendron molle</name>
    <name type="common">Chinese azalea</name>
    <name type="synonym">Azalea mollis</name>
    <dbReference type="NCBI Taxonomy" id="49168"/>
    <lineage>
        <taxon>Eukaryota</taxon>
        <taxon>Viridiplantae</taxon>
        <taxon>Streptophyta</taxon>
        <taxon>Embryophyta</taxon>
        <taxon>Tracheophyta</taxon>
        <taxon>Spermatophyta</taxon>
        <taxon>Magnoliopsida</taxon>
        <taxon>eudicotyledons</taxon>
        <taxon>Gunneridae</taxon>
        <taxon>Pentapetalae</taxon>
        <taxon>asterids</taxon>
        <taxon>Ericales</taxon>
        <taxon>Ericaceae</taxon>
        <taxon>Ericoideae</taxon>
        <taxon>Rhodoreae</taxon>
        <taxon>Rhododendron</taxon>
    </lineage>
</organism>
<proteinExistence type="predicted"/>
<gene>
    <name evidence="1" type="ORF">RHMOL_Rhmol04G0320900</name>
</gene>
<keyword evidence="2" id="KW-1185">Reference proteome</keyword>